<sequence length="133" mass="13439">MSASARLSGTPRATVAVLVGLVLALLCGGPAVAATGPASGTPLRAQPVLAPAPYELSPAEERELATAHRGGGIRDGGRRRATGRPAALRAFPYPPATADGAVPEPAATRAPRRHPRAGPLPALTPSALQVFRC</sequence>
<name>A0ABP7L6B7_9ACTN</name>
<evidence type="ECO:0000256" key="1">
    <source>
        <dbReference type="SAM" id="MobiDB-lite"/>
    </source>
</evidence>
<protein>
    <recommendedName>
        <fullName evidence="5">Secreted protein</fullName>
    </recommendedName>
</protein>
<evidence type="ECO:0000313" key="4">
    <source>
        <dbReference type="Proteomes" id="UP001501000"/>
    </source>
</evidence>
<gene>
    <name evidence="3" type="ORF">GCM10022244_02180</name>
</gene>
<evidence type="ECO:0000256" key="2">
    <source>
        <dbReference type="SAM" id="SignalP"/>
    </source>
</evidence>
<proteinExistence type="predicted"/>
<feature type="chain" id="PRO_5045911367" description="Secreted protein" evidence="2">
    <location>
        <begin position="34"/>
        <end position="133"/>
    </location>
</feature>
<dbReference type="Proteomes" id="UP001501000">
    <property type="component" value="Unassembled WGS sequence"/>
</dbReference>
<feature type="region of interest" description="Disordered" evidence="1">
    <location>
        <begin position="59"/>
        <end position="125"/>
    </location>
</feature>
<dbReference type="RefSeq" id="WP_345277760.1">
    <property type="nucleotide sequence ID" value="NZ_BAABAJ010000001.1"/>
</dbReference>
<accession>A0ABP7L6B7</accession>
<evidence type="ECO:0000313" key="3">
    <source>
        <dbReference type="EMBL" id="GAA3895791.1"/>
    </source>
</evidence>
<dbReference type="EMBL" id="BAABAJ010000001">
    <property type="protein sequence ID" value="GAA3895791.1"/>
    <property type="molecule type" value="Genomic_DNA"/>
</dbReference>
<comment type="caution">
    <text evidence="3">The sequence shown here is derived from an EMBL/GenBank/DDBJ whole genome shotgun (WGS) entry which is preliminary data.</text>
</comment>
<reference evidence="4" key="1">
    <citation type="journal article" date="2019" name="Int. J. Syst. Evol. Microbiol.">
        <title>The Global Catalogue of Microorganisms (GCM) 10K type strain sequencing project: providing services to taxonomists for standard genome sequencing and annotation.</title>
        <authorList>
            <consortium name="The Broad Institute Genomics Platform"/>
            <consortium name="The Broad Institute Genome Sequencing Center for Infectious Disease"/>
            <person name="Wu L."/>
            <person name="Ma J."/>
        </authorList>
    </citation>
    <scope>NUCLEOTIDE SEQUENCE [LARGE SCALE GENOMIC DNA]</scope>
    <source>
        <strain evidence="4">JCM 16956</strain>
    </source>
</reference>
<keyword evidence="4" id="KW-1185">Reference proteome</keyword>
<evidence type="ECO:0008006" key="5">
    <source>
        <dbReference type="Google" id="ProtNLM"/>
    </source>
</evidence>
<feature type="signal peptide" evidence="2">
    <location>
        <begin position="1"/>
        <end position="33"/>
    </location>
</feature>
<organism evidence="3 4">
    <name type="scientific">Streptomyces gulbargensis</name>
    <dbReference type="NCBI Taxonomy" id="364901"/>
    <lineage>
        <taxon>Bacteria</taxon>
        <taxon>Bacillati</taxon>
        <taxon>Actinomycetota</taxon>
        <taxon>Actinomycetes</taxon>
        <taxon>Kitasatosporales</taxon>
        <taxon>Streptomycetaceae</taxon>
        <taxon>Streptomyces</taxon>
    </lineage>
</organism>
<keyword evidence="2" id="KW-0732">Signal</keyword>